<dbReference type="EMBL" id="JAFEUO010000001">
    <property type="protein sequence ID" value="MBM7081970.1"/>
    <property type="molecule type" value="Genomic_DNA"/>
</dbReference>
<feature type="region of interest" description="Disordered" evidence="7">
    <location>
        <begin position="346"/>
        <end position="387"/>
    </location>
</feature>
<comment type="caution">
    <text evidence="10">The sequence shown here is derived from an EMBL/GenBank/DDBJ whole genome shotgun (WGS) entry which is preliminary data.</text>
</comment>
<reference evidence="10 11" key="1">
    <citation type="submission" date="2021-02" db="EMBL/GenBank/DDBJ databases">
        <authorList>
            <person name="Lee D.-H."/>
        </authorList>
    </citation>
    <scope>NUCLEOTIDE SEQUENCE [LARGE SCALE GENOMIC DNA]</scope>
    <source>
        <strain evidence="10 11">MMS20-R2-29</strain>
    </source>
</reference>
<organism evidence="10 11">
    <name type="scientific">Micromonospora humidisoli</name>
    <dbReference type="NCBI Taxonomy" id="2807622"/>
    <lineage>
        <taxon>Bacteria</taxon>
        <taxon>Bacillati</taxon>
        <taxon>Actinomycetota</taxon>
        <taxon>Actinomycetes</taxon>
        <taxon>Micromonosporales</taxon>
        <taxon>Micromonosporaceae</taxon>
        <taxon>Micromonospora</taxon>
    </lineage>
</organism>
<dbReference type="InterPro" id="IPR017441">
    <property type="entry name" value="Protein_kinase_ATP_BS"/>
</dbReference>
<feature type="region of interest" description="Disordered" evidence="7">
    <location>
        <begin position="1"/>
        <end position="23"/>
    </location>
</feature>
<dbReference type="InterPro" id="IPR000719">
    <property type="entry name" value="Prot_kinase_dom"/>
</dbReference>
<keyword evidence="4" id="KW-0418">Kinase</keyword>
<dbReference type="Pfam" id="PF00069">
    <property type="entry name" value="Pkinase"/>
    <property type="match status" value="1"/>
</dbReference>
<dbReference type="Gene3D" id="3.30.200.20">
    <property type="entry name" value="Phosphorylase Kinase, domain 1"/>
    <property type="match status" value="1"/>
</dbReference>
<keyword evidence="11" id="KW-1185">Reference proteome</keyword>
<dbReference type="RefSeq" id="WP_204957244.1">
    <property type="nucleotide sequence ID" value="NZ_JAFEUO010000001.1"/>
</dbReference>
<evidence type="ECO:0000313" key="11">
    <source>
        <dbReference type="Proteomes" id="UP000809587"/>
    </source>
</evidence>
<dbReference type="InterPro" id="IPR029050">
    <property type="entry name" value="Immunoprotect_excell_Ig-like"/>
</dbReference>
<evidence type="ECO:0000256" key="2">
    <source>
        <dbReference type="ARBA" id="ARBA00022729"/>
    </source>
</evidence>
<protein>
    <submittedName>
        <fullName evidence="10">DUF4352 domain-containing protein</fullName>
    </submittedName>
</protein>
<name>A0ABS2J786_9ACTN</name>
<keyword evidence="2" id="KW-0732">Signal</keyword>
<keyword evidence="1" id="KW-0808">Transferase</keyword>
<evidence type="ECO:0000256" key="8">
    <source>
        <dbReference type="SAM" id="Phobius"/>
    </source>
</evidence>
<feature type="compositionally biased region" description="Low complexity" evidence="7">
    <location>
        <begin position="347"/>
        <end position="364"/>
    </location>
</feature>
<keyword evidence="8" id="KW-0472">Membrane</keyword>
<sequence length="508" mass="52590">MGELTSGAVAEPGSPLRPGDPEHVGPYRLRRLLGSGGMGVVFLAEAPGGGRVAVKVVHDELRSRPEFRRRFAREVAAAGRVADFCTARVLDADPQGPIPYLVTEYVTGSSLHEHVTRHGSLSGPQAEALAVGVAAGLTAIHAAGLAHGDLTPRNVLLSPFGPKVIDFGLASLIEALDPTTGPSYGTPGWLAPERLAGFPPAQPADVYAWGILVGWAATGRLPVDPRVHPAGPPDLSGLPAGLAAVVARALRTDPRQRPTAREAMLILVGSADTASIRSAVEPVAATTEQLDGTRWYPAAGQPATLVAPTPPPRRPPPPWPAVLTGVVAVVALVVLGVVALRQADQRGAPSAGPDPSAPSGVVTPSPTPSPSPTPTPSPTPATATGQDGSLEFTVTGVHCGSREIGFWPLTQKADGVFCMVDVDVVNKGSKGTIVWPLSQRLVDADGRGYTPDTRSLLYYPDTQRLTKSIKPGATVSGSLVYDTPVGTELRQLVVHDTPLSAGTTIDLP</sequence>
<dbReference type="SUPFAM" id="SSF56112">
    <property type="entry name" value="Protein kinase-like (PK-like)"/>
    <property type="match status" value="1"/>
</dbReference>
<evidence type="ECO:0000259" key="9">
    <source>
        <dbReference type="PROSITE" id="PS50011"/>
    </source>
</evidence>
<feature type="transmembrane region" description="Helical" evidence="8">
    <location>
        <begin position="319"/>
        <end position="340"/>
    </location>
</feature>
<evidence type="ECO:0000256" key="6">
    <source>
        <dbReference type="PROSITE-ProRule" id="PRU10141"/>
    </source>
</evidence>
<feature type="compositionally biased region" description="Pro residues" evidence="7">
    <location>
        <begin position="365"/>
        <end position="379"/>
    </location>
</feature>
<dbReference type="Pfam" id="PF11611">
    <property type="entry name" value="DUF4352"/>
    <property type="match status" value="1"/>
</dbReference>
<dbReference type="Proteomes" id="UP000809587">
    <property type="component" value="Unassembled WGS sequence"/>
</dbReference>
<dbReference type="PROSITE" id="PS50011">
    <property type="entry name" value="PROTEIN_KINASE_DOM"/>
    <property type="match status" value="1"/>
</dbReference>
<feature type="binding site" evidence="6">
    <location>
        <position position="55"/>
    </location>
    <ligand>
        <name>ATP</name>
        <dbReference type="ChEBI" id="CHEBI:30616"/>
    </ligand>
</feature>
<keyword evidence="5 6" id="KW-0067">ATP-binding</keyword>
<gene>
    <name evidence="10" type="ORF">JQN84_05390</name>
</gene>
<dbReference type="InterPro" id="IPR029051">
    <property type="entry name" value="DUF4352"/>
</dbReference>
<dbReference type="PANTHER" id="PTHR43289">
    <property type="entry name" value="MITOGEN-ACTIVATED PROTEIN KINASE KINASE KINASE 20-RELATED"/>
    <property type="match status" value="1"/>
</dbReference>
<dbReference type="PROSITE" id="PS00107">
    <property type="entry name" value="PROTEIN_KINASE_ATP"/>
    <property type="match status" value="1"/>
</dbReference>
<keyword evidence="8" id="KW-1133">Transmembrane helix</keyword>
<accession>A0ABS2J786</accession>
<evidence type="ECO:0000256" key="4">
    <source>
        <dbReference type="ARBA" id="ARBA00022777"/>
    </source>
</evidence>
<dbReference type="InterPro" id="IPR011009">
    <property type="entry name" value="Kinase-like_dom_sf"/>
</dbReference>
<dbReference type="CDD" id="cd14014">
    <property type="entry name" value="STKc_PknB_like"/>
    <property type="match status" value="1"/>
</dbReference>
<proteinExistence type="predicted"/>
<keyword evidence="3 6" id="KW-0547">Nucleotide-binding</keyword>
<dbReference type="PANTHER" id="PTHR43289:SF34">
    <property type="entry name" value="SERINE_THREONINE-PROTEIN KINASE YBDM-RELATED"/>
    <property type="match status" value="1"/>
</dbReference>
<evidence type="ECO:0000256" key="5">
    <source>
        <dbReference type="ARBA" id="ARBA00022840"/>
    </source>
</evidence>
<evidence type="ECO:0000256" key="7">
    <source>
        <dbReference type="SAM" id="MobiDB-lite"/>
    </source>
</evidence>
<evidence type="ECO:0000256" key="1">
    <source>
        <dbReference type="ARBA" id="ARBA00022679"/>
    </source>
</evidence>
<evidence type="ECO:0000256" key="3">
    <source>
        <dbReference type="ARBA" id="ARBA00022741"/>
    </source>
</evidence>
<keyword evidence="8" id="KW-0812">Transmembrane</keyword>
<feature type="domain" description="Protein kinase" evidence="9">
    <location>
        <begin position="27"/>
        <end position="268"/>
    </location>
</feature>
<evidence type="ECO:0000313" key="10">
    <source>
        <dbReference type="EMBL" id="MBM7081970.1"/>
    </source>
</evidence>
<dbReference type="Gene3D" id="2.60.40.1240">
    <property type="match status" value="1"/>
</dbReference>
<dbReference type="Gene3D" id="1.10.510.10">
    <property type="entry name" value="Transferase(Phosphotransferase) domain 1"/>
    <property type="match status" value="1"/>
</dbReference>